<evidence type="ECO:0000256" key="1">
    <source>
        <dbReference type="SAM" id="MobiDB-lite"/>
    </source>
</evidence>
<feature type="region of interest" description="Disordered" evidence="1">
    <location>
        <begin position="38"/>
        <end position="81"/>
    </location>
</feature>
<dbReference type="EMBL" id="OZ021745">
    <property type="protein sequence ID" value="CAK9313068.1"/>
    <property type="molecule type" value="Genomic_DNA"/>
</dbReference>
<evidence type="ECO:0000313" key="2">
    <source>
        <dbReference type="EMBL" id="CAK9313068.1"/>
    </source>
</evidence>
<sequence length="136" mass="14846">MLGTKFQASIVLKRNETDAKAVDGYALEIREKVAKILGAPDSSDDQSEHLTNHDHSRQSPANQQHYASKSPKKSPTMVGLPPSTFHQPNCIIGNLAKVFPAFASSFFLILKTFNDKDYGDLVASEGVLIENLLSTS</sequence>
<accession>A0ABP0XY49</accession>
<proteinExistence type="predicted"/>
<dbReference type="Proteomes" id="UP001642487">
    <property type="component" value="Chromosome 11"/>
</dbReference>
<evidence type="ECO:0000313" key="3">
    <source>
        <dbReference type="Proteomes" id="UP001642487"/>
    </source>
</evidence>
<feature type="compositionally biased region" description="Basic and acidic residues" evidence="1">
    <location>
        <begin position="46"/>
        <end position="57"/>
    </location>
</feature>
<keyword evidence="3" id="KW-1185">Reference proteome</keyword>
<name>A0ABP0XY49_9ROSI</name>
<organism evidence="2 3">
    <name type="scientific">Citrullus colocynthis</name>
    <name type="common">colocynth</name>
    <dbReference type="NCBI Taxonomy" id="252529"/>
    <lineage>
        <taxon>Eukaryota</taxon>
        <taxon>Viridiplantae</taxon>
        <taxon>Streptophyta</taxon>
        <taxon>Embryophyta</taxon>
        <taxon>Tracheophyta</taxon>
        <taxon>Spermatophyta</taxon>
        <taxon>Magnoliopsida</taxon>
        <taxon>eudicotyledons</taxon>
        <taxon>Gunneridae</taxon>
        <taxon>Pentapetalae</taxon>
        <taxon>rosids</taxon>
        <taxon>fabids</taxon>
        <taxon>Cucurbitales</taxon>
        <taxon>Cucurbitaceae</taxon>
        <taxon>Benincaseae</taxon>
        <taxon>Citrullus</taxon>
    </lineage>
</organism>
<reference evidence="2 3" key="1">
    <citation type="submission" date="2024-03" db="EMBL/GenBank/DDBJ databases">
        <authorList>
            <person name="Gkanogiannis A."/>
            <person name="Becerra Lopez-Lavalle L."/>
        </authorList>
    </citation>
    <scope>NUCLEOTIDE SEQUENCE [LARGE SCALE GENOMIC DNA]</scope>
</reference>
<feature type="compositionally biased region" description="Polar residues" evidence="1">
    <location>
        <begin position="58"/>
        <end position="67"/>
    </location>
</feature>
<gene>
    <name evidence="2" type="ORF">CITCOLO1_LOCUS4778</name>
</gene>
<protein>
    <submittedName>
        <fullName evidence="2">Uncharacterized protein</fullName>
    </submittedName>
</protein>